<feature type="binding site" evidence="9">
    <location>
        <begin position="235"/>
        <end position="237"/>
    </location>
    <ligand>
        <name>pyridoxal 5'-phosphate</name>
        <dbReference type="ChEBI" id="CHEBI:597326"/>
    </ligand>
</feature>
<comment type="similarity">
    <text evidence="9">Belongs to the class-I pyridoxal-phosphate-dependent aminotransferase family. LL-diaminopimelate aminotransferase subfamily.</text>
</comment>
<dbReference type="Gene3D" id="3.90.1150.10">
    <property type="entry name" value="Aspartate Aminotransferase, domain 1"/>
    <property type="match status" value="1"/>
</dbReference>
<accession>A0A1K1NF55</accession>
<dbReference type="FunFam" id="3.40.640.10:FF:000099">
    <property type="entry name" value="LL-diaminopimelate aminotransferase, chloroplastic"/>
    <property type="match status" value="1"/>
</dbReference>
<dbReference type="NCBIfam" id="TIGR03542">
    <property type="entry name" value="DAPAT_plant"/>
    <property type="match status" value="1"/>
</dbReference>
<feature type="binding site" evidence="9">
    <location>
        <position position="108"/>
    </location>
    <ligand>
        <name>substrate</name>
    </ligand>
</feature>
<dbReference type="EMBL" id="FPIP01000004">
    <property type="protein sequence ID" value="SFW33038.1"/>
    <property type="molecule type" value="Genomic_DNA"/>
</dbReference>
<feature type="binding site" evidence="9">
    <location>
        <position position="131"/>
    </location>
    <ligand>
        <name>pyridoxal 5'-phosphate</name>
        <dbReference type="ChEBI" id="CHEBI:597326"/>
    </ligand>
</feature>
<dbReference type="InterPro" id="IPR004839">
    <property type="entry name" value="Aminotransferase_I/II_large"/>
</dbReference>
<comment type="catalytic activity">
    <reaction evidence="8 9">
        <text>(2S,6S)-2,6-diaminopimelate + 2-oxoglutarate = (S)-2,3,4,5-tetrahydrodipicolinate + L-glutamate + H2O + H(+)</text>
        <dbReference type="Rhea" id="RHEA:23988"/>
        <dbReference type="ChEBI" id="CHEBI:15377"/>
        <dbReference type="ChEBI" id="CHEBI:15378"/>
        <dbReference type="ChEBI" id="CHEBI:16810"/>
        <dbReference type="ChEBI" id="CHEBI:16845"/>
        <dbReference type="ChEBI" id="CHEBI:29985"/>
        <dbReference type="ChEBI" id="CHEBI:57609"/>
        <dbReference type="EC" id="2.6.1.83"/>
    </reaction>
</comment>
<dbReference type="SUPFAM" id="SSF53383">
    <property type="entry name" value="PLP-dependent transferases"/>
    <property type="match status" value="1"/>
</dbReference>
<gene>
    <name evidence="9" type="primary">dapL</name>
    <name evidence="11" type="ORF">SAMN02910280_1832</name>
</gene>
<feature type="binding site" evidence="9">
    <location>
        <position position="207"/>
    </location>
    <ligand>
        <name>pyridoxal 5'-phosphate</name>
        <dbReference type="ChEBI" id="CHEBI:597326"/>
    </ligand>
</feature>
<evidence type="ECO:0000256" key="8">
    <source>
        <dbReference type="ARBA" id="ARBA00051934"/>
    </source>
</evidence>
<evidence type="ECO:0000256" key="2">
    <source>
        <dbReference type="ARBA" id="ARBA00004982"/>
    </source>
</evidence>
<evidence type="ECO:0000256" key="4">
    <source>
        <dbReference type="ARBA" id="ARBA00018052"/>
    </source>
</evidence>
<comment type="cofactor">
    <cofactor evidence="1 9">
        <name>pyridoxal 5'-phosphate</name>
        <dbReference type="ChEBI" id="CHEBI:597326"/>
    </cofactor>
</comment>
<name>A0A1K1NF55_RUMFL</name>
<feature type="binding site" evidence="9">
    <location>
        <position position="176"/>
    </location>
    <ligand>
        <name>substrate</name>
    </ligand>
</feature>
<dbReference type="Pfam" id="PF00155">
    <property type="entry name" value="Aminotran_1_2"/>
    <property type="match status" value="1"/>
</dbReference>
<dbReference type="Gene3D" id="3.40.640.10">
    <property type="entry name" value="Type I PLP-dependent aspartate aminotransferase-like (Major domain)"/>
    <property type="match status" value="1"/>
</dbReference>
<evidence type="ECO:0000256" key="5">
    <source>
        <dbReference type="ARBA" id="ARBA00022576"/>
    </source>
</evidence>
<evidence type="ECO:0000256" key="3">
    <source>
        <dbReference type="ARBA" id="ARBA00013138"/>
    </source>
</evidence>
<evidence type="ECO:0000256" key="1">
    <source>
        <dbReference type="ARBA" id="ARBA00001933"/>
    </source>
</evidence>
<dbReference type="GO" id="GO:0033362">
    <property type="term" value="P:lysine biosynthetic process via diaminopimelate, diaminopimelate-aminotransferase pathway"/>
    <property type="evidence" value="ECO:0007669"/>
    <property type="project" value="UniProtKB-UniRule"/>
</dbReference>
<evidence type="ECO:0000256" key="9">
    <source>
        <dbReference type="HAMAP-Rule" id="MF_01642"/>
    </source>
</evidence>
<comment type="subunit">
    <text evidence="9">Homodimer.</text>
</comment>
<dbReference type="InterPro" id="IPR019942">
    <property type="entry name" value="DapL/ALD1"/>
</dbReference>
<feature type="binding site" evidence="9">
    <location>
        <position position="42"/>
    </location>
    <ligand>
        <name>substrate</name>
    </ligand>
</feature>
<keyword evidence="7 9" id="KW-0663">Pyridoxal phosphate</keyword>
<dbReference type="InterPro" id="IPR015422">
    <property type="entry name" value="PyrdxlP-dep_Trfase_small"/>
</dbReference>
<reference evidence="11 12" key="1">
    <citation type="submission" date="2016-11" db="EMBL/GenBank/DDBJ databases">
        <authorList>
            <person name="Jaros S."/>
            <person name="Januszkiewicz K."/>
            <person name="Wedrychowicz H."/>
        </authorList>
    </citation>
    <scope>NUCLEOTIDE SEQUENCE [LARGE SCALE GENOMIC DNA]</scope>
    <source>
        <strain evidence="11 12">YL228</strain>
    </source>
</reference>
<keyword evidence="5 9" id="KW-0032">Aminotransferase</keyword>
<feature type="binding site" evidence="9">
    <location>
        <begin position="107"/>
        <end position="108"/>
    </location>
    <ligand>
        <name>pyridoxal 5'-phosphate</name>
        <dbReference type="ChEBI" id="CHEBI:597326"/>
    </ligand>
</feature>
<organism evidence="11 12">
    <name type="scientific">Ruminococcus flavefaciens</name>
    <dbReference type="NCBI Taxonomy" id="1265"/>
    <lineage>
        <taxon>Bacteria</taxon>
        <taxon>Bacillati</taxon>
        <taxon>Bacillota</taxon>
        <taxon>Clostridia</taxon>
        <taxon>Eubacteriales</taxon>
        <taxon>Oscillospiraceae</taxon>
        <taxon>Ruminococcus</taxon>
    </lineage>
</organism>
<dbReference type="RefSeq" id="WP_072300118.1">
    <property type="nucleotide sequence ID" value="NZ_FPIP01000004.1"/>
</dbReference>
<dbReference type="PANTHER" id="PTHR43144">
    <property type="entry name" value="AMINOTRANSFERASE"/>
    <property type="match status" value="1"/>
</dbReference>
<feature type="binding site" evidence="9">
    <location>
        <position position="131"/>
    </location>
    <ligand>
        <name>substrate</name>
    </ligand>
</feature>
<evidence type="ECO:0000259" key="10">
    <source>
        <dbReference type="Pfam" id="PF00155"/>
    </source>
</evidence>
<sequence>MANFNEKFLDLKESYLFSEVAKRVSVFQQKNPDRSVIRLGIGDVTLPLGKTVVEAMHSAADEMGKAESFRGYGPEQGYDFLREAIQGHYKTFGVELDTDEIFVSDGAKSDTGNITDLFSKDNTVMIPDPVYPVYVDTNTMNGRKIVFINGTAENNFLPMPDKSVHADIIYICSPNNPTGACYNRAQLREWVDYALENDAVILFDSAYECFISDSELPHSIYEIEGAEKCAVEFCSLSKTAGFTGTRCGYTIVPKAITSKSADGREMSLNKMWNRRQCTKFNGVPYIVQCAAAAVFSEAGMAEAKAMIAHYMENAKIISDTMTELVIRFTGSINSPYIWFECPFGMDSWQFFDFLLEKAGVVGTPGAGFGQNGSRWFRLTAFNNKENTVEAMKRFRSIFK</sequence>
<feature type="binding site" evidence="9">
    <location>
        <position position="15"/>
    </location>
    <ligand>
        <name>substrate</name>
    </ligand>
</feature>
<dbReference type="CDD" id="cd00609">
    <property type="entry name" value="AAT_like"/>
    <property type="match status" value="1"/>
</dbReference>
<feature type="binding site" evidence="9">
    <location>
        <position position="72"/>
    </location>
    <ligand>
        <name>pyridoxal 5'-phosphate</name>
        <dbReference type="ChEBI" id="CHEBI:597326"/>
    </ligand>
</feature>
<dbReference type="GO" id="GO:0010285">
    <property type="term" value="F:L,L-diaminopimelate aminotransferase activity"/>
    <property type="evidence" value="ECO:0007669"/>
    <property type="project" value="UniProtKB-UniRule"/>
</dbReference>
<evidence type="ECO:0000256" key="7">
    <source>
        <dbReference type="ARBA" id="ARBA00022898"/>
    </source>
</evidence>
<dbReference type="HAMAP" id="MF_01642">
    <property type="entry name" value="DapL_aminotrans_1"/>
    <property type="match status" value="1"/>
</dbReference>
<dbReference type="InterPro" id="IPR015424">
    <property type="entry name" value="PyrdxlP-dep_Trfase"/>
</dbReference>
<feature type="binding site" evidence="9">
    <location>
        <position position="176"/>
    </location>
    <ligand>
        <name>pyridoxal 5'-phosphate</name>
        <dbReference type="ChEBI" id="CHEBI:597326"/>
    </ligand>
</feature>
<dbReference type="Proteomes" id="UP000183461">
    <property type="component" value="Unassembled WGS sequence"/>
</dbReference>
<comment type="pathway">
    <text evidence="2 9">Amino-acid biosynthesis; L-lysine biosynthesis via DAP pathway; LL-2,6-diaminopimelate from (S)-tetrahydrodipicolinate (aminotransferase route): step 1/1.</text>
</comment>
<evidence type="ECO:0000313" key="12">
    <source>
        <dbReference type="Proteomes" id="UP000183461"/>
    </source>
</evidence>
<feature type="modified residue" description="N6-(pyridoxal phosphate)lysine" evidence="9">
    <location>
        <position position="238"/>
    </location>
</feature>
<dbReference type="EC" id="2.6.1.83" evidence="3 9"/>
<comment type="function">
    <text evidence="9">Involved in the synthesis of meso-diaminopimelate (m-DAP or DL-DAP), required for both lysine and peptidoglycan biosynthesis. Catalyzes the direct conversion of tetrahydrodipicolinate to LL-diaminopimelate.</text>
</comment>
<feature type="domain" description="Aminotransferase class I/classII large" evidence="10">
    <location>
        <begin position="35"/>
        <end position="389"/>
    </location>
</feature>
<feature type="binding site" evidence="9">
    <location>
        <position position="281"/>
    </location>
    <ligand>
        <name>pyridoxal 5'-phosphate</name>
        <dbReference type="ChEBI" id="CHEBI:597326"/>
    </ligand>
</feature>
<dbReference type="AlphaFoldDB" id="A0A1K1NF55"/>
<feature type="binding site" evidence="9">
    <location>
        <position position="281"/>
    </location>
    <ligand>
        <name>substrate</name>
    </ligand>
</feature>
<feature type="binding site" evidence="9">
    <location>
        <position position="246"/>
    </location>
    <ligand>
        <name>pyridoxal 5'-phosphate</name>
        <dbReference type="ChEBI" id="CHEBI:597326"/>
    </ligand>
</feature>
<dbReference type="InterPro" id="IPR015421">
    <property type="entry name" value="PyrdxlP-dep_Trfase_major"/>
</dbReference>
<feature type="binding site" evidence="9">
    <location>
        <position position="377"/>
    </location>
    <ligand>
        <name>substrate</name>
    </ligand>
</feature>
<dbReference type="GO" id="GO:0030170">
    <property type="term" value="F:pyridoxal phosphate binding"/>
    <property type="evidence" value="ECO:0007669"/>
    <property type="project" value="UniProtKB-UniRule"/>
</dbReference>
<keyword evidence="6 9" id="KW-0808">Transferase</keyword>
<protein>
    <recommendedName>
        <fullName evidence="4 9">LL-diaminopimelate aminotransferase</fullName>
        <shortName evidence="9">DAP-AT</shortName>
        <shortName evidence="9">DAP-aminotransferase</shortName>
        <shortName evidence="9">LL-DAP-aminotransferase</shortName>
        <ecNumber evidence="3 9">2.6.1.83</ecNumber>
    </recommendedName>
</protein>
<dbReference type="UniPathway" id="UPA00034">
    <property type="reaction ID" value="UER00466"/>
</dbReference>
<proteinExistence type="inferred from homology"/>
<evidence type="ECO:0000256" key="6">
    <source>
        <dbReference type="ARBA" id="ARBA00022679"/>
    </source>
</evidence>
<evidence type="ECO:0000313" key="11">
    <source>
        <dbReference type="EMBL" id="SFW33038.1"/>
    </source>
</evidence>